<dbReference type="InterPro" id="IPR000160">
    <property type="entry name" value="GGDEF_dom"/>
</dbReference>
<comment type="catalytic activity">
    <reaction evidence="3">
        <text>2 GTP = 3',3'-c-di-GMP + 2 diphosphate</text>
        <dbReference type="Rhea" id="RHEA:24898"/>
        <dbReference type="ChEBI" id="CHEBI:33019"/>
        <dbReference type="ChEBI" id="CHEBI:37565"/>
        <dbReference type="ChEBI" id="CHEBI:58805"/>
        <dbReference type="EC" id="2.7.7.65"/>
    </reaction>
</comment>
<dbReference type="Proteomes" id="UP001333710">
    <property type="component" value="Chromosome"/>
</dbReference>
<dbReference type="InterPro" id="IPR043128">
    <property type="entry name" value="Rev_trsase/Diguanyl_cyclase"/>
</dbReference>
<dbReference type="SUPFAM" id="SSF55785">
    <property type="entry name" value="PYP-like sensor domain (PAS domain)"/>
    <property type="match status" value="1"/>
</dbReference>
<dbReference type="Gene3D" id="3.30.70.270">
    <property type="match status" value="1"/>
</dbReference>
<dbReference type="InterPro" id="IPR050469">
    <property type="entry name" value="Diguanylate_Cyclase"/>
</dbReference>
<dbReference type="Pfam" id="PF08448">
    <property type="entry name" value="PAS_4"/>
    <property type="match status" value="1"/>
</dbReference>
<dbReference type="GO" id="GO:0052621">
    <property type="term" value="F:diguanylate cyclase activity"/>
    <property type="evidence" value="ECO:0007669"/>
    <property type="project" value="UniProtKB-EC"/>
</dbReference>
<dbReference type="Gene3D" id="3.30.450.20">
    <property type="entry name" value="PAS domain"/>
    <property type="match status" value="1"/>
</dbReference>
<dbReference type="PROSITE" id="PS50112">
    <property type="entry name" value="PAS"/>
    <property type="match status" value="1"/>
</dbReference>
<name>A0AA48HNP0_9ALTE</name>
<proteinExistence type="predicted"/>
<evidence type="ECO:0000259" key="4">
    <source>
        <dbReference type="PROSITE" id="PS50112"/>
    </source>
</evidence>
<sequence length="316" mass="35648">MPHWAALAETGIDMNKLDAAFKAFVESAPVLCLAADRDFITIYVNPFYEHVHNVTLEQAVGKHIKDIIGEEGFQDNLEYYNQALEGNIVVRDGSFNKLDGSIHHYKATYAPIYDGKQVVGITGVVLDTTSEVEMVKTNKQLEKTKSELKTLVALDPLTNLYNRRYFSGISKTTFNTSKRNKSELSFVILDIDHFKQVNDTYGHDVGDQVLIKLSKLLSTSLRKSDVLCRYGGEEFLIMLPDTNVERACLISDKIRQRINELSIKPTEKQKFNFTVSFGVSSINCEQDNSVESVICRADKALYKAKEGGRNRVEFIV</sequence>
<keyword evidence="7" id="KW-1185">Reference proteome</keyword>
<dbReference type="InterPro" id="IPR013656">
    <property type="entry name" value="PAS_4"/>
</dbReference>
<dbReference type="CDD" id="cd00130">
    <property type="entry name" value="PAS"/>
    <property type="match status" value="1"/>
</dbReference>
<feature type="domain" description="PAS" evidence="4">
    <location>
        <begin position="17"/>
        <end position="87"/>
    </location>
</feature>
<dbReference type="NCBIfam" id="TIGR00229">
    <property type="entry name" value="sensory_box"/>
    <property type="match status" value="1"/>
</dbReference>
<evidence type="ECO:0000256" key="3">
    <source>
        <dbReference type="ARBA" id="ARBA00034247"/>
    </source>
</evidence>
<dbReference type="EC" id="2.7.7.65" evidence="2"/>
<dbReference type="Pfam" id="PF00990">
    <property type="entry name" value="GGDEF"/>
    <property type="match status" value="1"/>
</dbReference>
<dbReference type="NCBIfam" id="TIGR00254">
    <property type="entry name" value="GGDEF"/>
    <property type="match status" value="1"/>
</dbReference>
<dbReference type="PANTHER" id="PTHR45138:SF9">
    <property type="entry name" value="DIGUANYLATE CYCLASE DGCM-RELATED"/>
    <property type="match status" value="1"/>
</dbReference>
<dbReference type="PANTHER" id="PTHR45138">
    <property type="entry name" value="REGULATORY COMPONENTS OF SENSORY TRANSDUCTION SYSTEM"/>
    <property type="match status" value="1"/>
</dbReference>
<feature type="domain" description="GGDEF" evidence="5">
    <location>
        <begin position="182"/>
        <end position="316"/>
    </location>
</feature>
<evidence type="ECO:0000259" key="5">
    <source>
        <dbReference type="PROSITE" id="PS50887"/>
    </source>
</evidence>
<dbReference type="InterPro" id="IPR000014">
    <property type="entry name" value="PAS"/>
</dbReference>
<evidence type="ECO:0000256" key="2">
    <source>
        <dbReference type="ARBA" id="ARBA00012528"/>
    </source>
</evidence>
<dbReference type="FunFam" id="3.30.70.270:FF:000001">
    <property type="entry name" value="Diguanylate cyclase domain protein"/>
    <property type="match status" value="1"/>
</dbReference>
<organism evidence="6 7">
    <name type="scientific">Planctobacterium marinum</name>
    <dbReference type="NCBI Taxonomy" id="1631968"/>
    <lineage>
        <taxon>Bacteria</taxon>
        <taxon>Pseudomonadati</taxon>
        <taxon>Pseudomonadota</taxon>
        <taxon>Gammaproteobacteria</taxon>
        <taxon>Alteromonadales</taxon>
        <taxon>Alteromonadaceae</taxon>
        <taxon>Planctobacterium</taxon>
    </lineage>
</organism>
<dbReference type="InterPro" id="IPR029787">
    <property type="entry name" value="Nucleotide_cyclase"/>
</dbReference>
<evidence type="ECO:0000313" key="7">
    <source>
        <dbReference type="Proteomes" id="UP001333710"/>
    </source>
</evidence>
<evidence type="ECO:0000313" key="6">
    <source>
        <dbReference type="EMBL" id="BDX05174.1"/>
    </source>
</evidence>
<protein>
    <recommendedName>
        <fullName evidence="2">diguanylate cyclase</fullName>
        <ecNumber evidence="2">2.7.7.65</ecNumber>
    </recommendedName>
</protein>
<dbReference type="KEGG" id="pmaw:MACH26_06950"/>
<comment type="cofactor">
    <cofactor evidence="1">
        <name>Mg(2+)</name>
        <dbReference type="ChEBI" id="CHEBI:18420"/>
    </cofactor>
</comment>
<reference evidence="6" key="1">
    <citation type="submission" date="2023-01" db="EMBL/GenBank/DDBJ databases">
        <title>Complete genome sequence of Planctobacterium marinum strain Dej080120_11.</title>
        <authorList>
            <person name="Ueki S."/>
            <person name="Maruyama F."/>
        </authorList>
    </citation>
    <scope>NUCLEOTIDE SEQUENCE</scope>
    <source>
        <strain evidence="6">Dej080120_11</strain>
    </source>
</reference>
<dbReference type="InterPro" id="IPR035965">
    <property type="entry name" value="PAS-like_dom_sf"/>
</dbReference>
<gene>
    <name evidence="6" type="primary">adrA</name>
    <name evidence="6" type="ORF">MACH26_06950</name>
</gene>
<accession>A0AA48HNP0</accession>
<dbReference type="CDD" id="cd01949">
    <property type="entry name" value="GGDEF"/>
    <property type="match status" value="1"/>
</dbReference>
<dbReference type="SUPFAM" id="SSF55073">
    <property type="entry name" value="Nucleotide cyclase"/>
    <property type="match status" value="1"/>
</dbReference>
<dbReference type="AlphaFoldDB" id="A0AA48HNP0"/>
<dbReference type="EMBL" id="AP027272">
    <property type="protein sequence ID" value="BDX05174.1"/>
    <property type="molecule type" value="Genomic_DNA"/>
</dbReference>
<dbReference type="SMART" id="SM00267">
    <property type="entry name" value="GGDEF"/>
    <property type="match status" value="1"/>
</dbReference>
<evidence type="ECO:0000256" key="1">
    <source>
        <dbReference type="ARBA" id="ARBA00001946"/>
    </source>
</evidence>
<dbReference type="PROSITE" id="PS50887">
    <property type="entry name" value="GGDEF"/>
    <property type="match status" value="1"/>
</dbReference>